<dbReference type="PANTHER" id="PTHR48079:SF6">
    <property type="entry name" value="NAD(P)-BINDING DOMAIN-CONTAINING PROTEIN-RELATED"/>
    <property type="match status" value="1"/>
</dbReference>
<keyword evidence="3" id="KW-1185">Reference proteome</keyword>
<dbReference type="Proteomes" id="UP001596484">
    <property type="component" value="Unassembled WGS sequence"/>
</dbReference>
<dbReference type="InterPro" id="IPR051783">
    <property type="entry name" value="NAD(P)-dependent_oxidoreduct"/>
</dbReference>
<evidence type="ECO:0000259" key="1">
    <source>
        <dbReference type="Pfam" id="PF07993"/>
    </source>
</evidence>
<dbReference type="Gene3D" id="3.40.50.720">
    <property type="entry name" value="NAD(P)-binding Rossmann-like Domain"/>
    <property type="match status" value="1"/>
</dbReference>
<evidence type="ECO:0000313" key="3">
    <source>
        <dbReference type="Proteomes" id="UP001596484"/>
    </source>
</evidence>
<accession>A0ABW2RZT9</accession>
<sequence length="345" mass="36840">MSTPDTLVIGSTGLIGRWLIPELTRQGRHVAAMVRNADVRGDELRGWVAAHGGDTELLTVVDGDLTAPGLGLDPLPTVRDVYNLGGRFAFGLTKGEARAVNVDGALAALRWAQALPSLRRFVHISGYRVADAPVSEKLYRDKGAYEASKVEADHAVRDHAEAHGIPYAIVNPSTVIGDSTTGETTQFIGLAAMVRDLHAGKLPVIPGGKDVWVPVVTADYFARFLAAVPEHAEPGAALWVLDEDTPLLGELLRILAESLDVRPPRLHVPIGVIRRLPAKLTGADPETLGFLSADRYPTESARELAGRAGLAFPPLLPALRAWTDHLVATDFGAQDPAPTTQASVR</sequence>
<organism evidence="2 3">
    <name type="scientific">Rhodococcus daqingensis</name>
    <dbReference type="NCBI Taxonomy" id="2479363"/>
    <lineage>
        <taxon>Bacteria</taxon>
        <taxon>Bacillati</taxon>
        <taxon>Actinomycetota</taxon>
        <taxon>Actinomycetes</taxon>
        <taxon>Mycobacteriales</taxon>
        <taxon>Nocardiaceae</taxon>
        <taxon>Rhodococcus</taxon>
    </lineage>
</organism>
<name>A0ABW2RZT9_9NOCA</name>
<dbReference type="EMBL" id="JBHTCS010000017">
    <property type="protein sequence ID" value="MFC7449275.1"/>
    <property type="molecule type" value="Genomic_DNA"/>
</dbReference>
<dbReference type="Pfam" id="PF07993">
    <property type="entry name" value="NAD_binding_4"/>
    <property type="match status" value="1"/>
</dbReference>
<proteinExistence type="predicted"/>
<dbReference type="InterPro" id="IPR036291">
    <property type="entry name" value="NAD(P)-bd_dom_sf"/>
</dbReference>
<gene>
    <name evidence="2" type="ORF">ACFQS9_15380</name>
</gene>
<dbReference type="PANTHER" id="PTHR48079">
    <property type="entry name" value="PROTEIN YEEZ"/>
    <property type="match status" value="1"/>
</dbReference>
<comment type="caution">
    <text evidence="2">The sequence shown here is derived from an EMBL/GenBank/DDBJ whole genome shotgun (WGS) entry which is preliminary data.</text>
</comment>
<feature type="domain" description="Thioester reductase (TE)" evidence="1">
    <location>
        <begin position="10"/>
        <end position="224"/>
    </location>
</feature>
<reference evidence="3" key="1">
    <citation type="journal article" date="2019" name="Int. J. Syst. Evol. Microbiol.">
        <title>The Global Catalogue of Microorganisms (GCM) 10K type strain sequencing project: providing services to taxonomists for standard genome sequencing and annotation.</title>
        <authorList>
            <consortium name="The Broad Institute Genomics Platform"/>
            <consortium name="The Broad Institute Genome Sequencing Center for Infectious Disease"/>
            <person name="Wu L."/>
            <person name="Ma J."/>
        </authorList>
    </citation>
    <scope>NUCLEOTIDE SEQUENCE [LARGE SCALE GENOMIC DNA]</scope>
    <source>
        <strain evidence="3">ICMP 19430</strain>
    </source>
</reference>
<dbReference type="SUPFAM" id="SSF51735">
    <property type="entry name" value="NAD(P)-binding Rossmann-fold domains"/>
    <property type="match status" value="1"/>
</dbReference>
<dbReference type="RefSeq" id="WP_378406110.1">
    <property type="nucleotide sequence ID" value="NZ_JBHTCS010000017.1"/>
</dbReference>
<dbReference type="InterPro" id="IPR013120">
    <property type="entry name" value="FAR_NAD-bd"/>
</dbReference>
<protein>
    <submittedName>
        <fullName evidence="2">SDR family oxidoreductase</fullName>
    </submittedName>
</protein>
<evidence type="ECO:0000313" key="2">
    <source>
        <dbReference type="EMBL" id="MFC7449275.1"/>
    </source>
</evidence>